<evidence type="ECO:0000256" key="3">
    <source>
        <dbReference type="ARBA" id="ARBA00022801"/>
    </source>
</evidence>
<dbReference type="Gene3D" id="3.40.50.1820">
    <property type="entry name" value="alpha/beta hydrolase"/>
    <property type="match status" value="1"/>
</dbReference>
<keyword evidence="2 4" id="KW-0732">Signal</keyword>
<evidence type="ECO:0000256" key="4">
    <source>
        <dbReference type="SAM" id="SignalP"/>
    </source>
</evidence>
<evidence type="ECO:0000259" key="5">
    <source>
        <dbReference type="Pfam" id="PF22244"/>
    </source>
</evidence>
<proteinExistence type="predicted"/>
<keyword evidence="3" id="KW-0378">Hydrolase</keyword>
<feature type="chain" id="PRO_5021996193" description="4-O-methyl-glucuronoyl methylesterase-like domain-containing protein" evidence="4">
    <location>
        <begin position="26"/>
        <end position="428"/>
    </location>
</feature>
<dbReference type="InterPro" id="IPR054579">
    <property type="entry name" value="GCE-like_dom"/>
</dbReference>
<feature type="domain" description="4-O-methyl-glucuronoyl methylesterase-like" evidence="5">
    <location>
        <begin position="230"/>
        <end position="377"/>
    </location>
</feature>
<sequence length="428" mass="47693" precursor="true">MLKRFPFGMFTGAAALLLIAAPGFAQVNYDEALIPSYQLPDPLTTLAGKKVADAKTWREVRRPEILSQFEEQVYGRCPDKPKNLQFEVLEQAGDYLQGKAIRRQVMVRFGDRPDSPAMELLIYLPAKAKGPVPVFMGLNFAGNHSIEADPGIHLNPNWVPSRYANVKDNKATEATRGASTTRWPVEEIIDRGYGLVTIYNGDIDPDFNDGFQNGVHPLFYKKGQTRPAADEWGTISAWAWGLSCALDYLETDKQIDAAKVAVMGHSRLGKTAIWAGARDERFAIVISNDSGCGGAALSRRAIGETVKRINTSFPHWFCENFKQYNDNENSCPVDQHELVALVAPRPVYVASATEDTWADPRGEFLACKNAAPVYDLLLGKESFPAKEMPAADQPVRGRIGYHLRTGKHDVTSYDWKQYMDFADKHYGR</sequence>
<dbReference type="Proteomes" id="UP000317648">
    <property type="component" value="Chromosome"/>
</dbReference>
<dbReference type="KEGG" id="lcre:Pla8534_22490"/>
<dbReference type="InterPro" id="IPR029058">
    <property type="entry name" value="AB_hydrolase_fold"/>
</dbReference>
<organism evidence="6 7">
    <name type="scientific">Lignipirellula cremea</name>
    <dbReference type="NCBI Taxonomy" id="2528010"/>
    <lineage>
        <taxon>Bacteria</taxon>
        <taxon>Pseudomonadati</taxon>
        <taxon>Planctomycetota</taxon>
        <taxon>Planctomycetia</taxon>
        <taxon>Pirellulales</taxon>
        <taxon>Pirellulaceae</taxon>
        <taxon>Lignipirellula</taxon>
    </lineage>
</organism>
<evidence type="ECO:0000313" key="6">
    <source>
        <dbReference type="EMBL" id="QDU94458.1"/>
    </source>
</evidence>
<keyword evidence="7" id="KW-1185">Reference proteome</keyword>
<evidence type="ECO:0000313" key="7">
    <source>
        <dbReference type="Proteomes" id="UP000317648"/>
    </source>
</evidence>
<dbReference type="EMBL" id="CP036433">
    <property type="protein sequence ID" value="QDU94458.1"/>
    <property type="molecule type" value="Genomic_DNA"/>
</dbReference>
<feature type="signal peptide" evidence="4">
    <location>
        <begin position="1"/>
        <end position="25"/>
    </location>
</feature>
<evidence type="ECO:0000256" key="1">
    <source>
        <dbReference type="ARBA" id="ARBA00022487"/>
    </source>
</evidence>
<name>A0A518DRI6_9BACT</name>
<protein>
    <recommendedName>
        <fullName evidence="5">4-O-methyl-glucuronoyl methylesterase-like domain-containing protein</fullName>
    </recommendedName>
</protein>
<dbReference type="RefSeq" id="WP_231756584.1">
    <property type="nucleotide sequence ID" value="NZ_CP036433.1"/>
</dbReference>
<gene>
    <name evidence="6" type="ORF">Pla8534_22490</name>
</gene>
<evidence type="ECO:0000256" key="2">
    <source>
        <dbReference type="ARBA" id="ARBA00022729"/>
    </source>
</evidence>
<keyword evidence="1" id="KW-0719">Serine esterase</keyword>
<accession>A0A518DRI6</accession>
<dbReference type="SUPFAM" id="SSF53474">
    <property type="entry name" value="alpha/beta-Hydrolases"/>
    <property type="match status" value="1"/>
</dbReference>
<dbReference type="AlphaFoldDB" id="A0A518DRI6"/>
<dbReference type="Pfam" id="PF22244">
    <property type="entry name" value="GCE_fung"/>
    <property type="match status" value="1"/>
</dbReference>
<reference evidence="6 7" key="1">
    <citation type="submission" date="2019-02" db="EMBL/GenBank/DDBJ databases">
        <title>Deep-cultivation of Planctomycetes and their phenomic and genomic characterization uncovers novel biology.</title>
        <authorList>
            <person name="Wiegand S."/>
            <person name="Jogler M."/>
            <person name="Boedeker C."/>
            <person name="Pinto D."/>
            <person name="Vollmers J."/>
            <person name="Rivas-Marin E."/>
            <person name="Kohn T."/>
            <person name="Peeters S.H."/>
            <person name="Heuer A."/>
            <person name="Rast P."/>
            <person name="Oberbeckmann S."/>
            <person name="Bunk B."/>
            <person name="Jeske O."/>
            <person name="Meyerdierks A."/>
            <person name="Storesund J.E."/>
            <person name="Kallscheuer N."/>
            <person name="Luecker S."/>
            <person name="Lage O.M."/>
            <person name="Pohl T."/>
            <person name="Merkel B.J."/>
            <person name="Hornburger P."/>
            <person name="Mueller R.-W."/>
            <person name="Bruemmer F."/>
            <person name="Labrenz M."/>
            <person name="Spormann A.M."/>
            <person name="Op den Camp H."/>
            <person name="Overmann J."/>
            <person name="Amann R."/>
            <person name="Jetten M.S.M."/>
            <person name="Mascher T."/>
            <person name="Medema M.H."/>
            <person name="Devos D.P."/>
            <person name="Kaster A.-K."/>
            <person name="Ovreas L."/>
            <person name="Rohde M."/>
            <person name="Galperin M.Y."/>
            <person name="Jogler C."/>
        </authorList>
    </citation>
    <scope>NUCLEOTIDE SEQUENCE [LARGE SCALE GENOMIC DNA]</scope>
    <source>
        <strain evidence="6 7">Pla85_3_4</strain>
    </source>
</reference>
<dbReference type="GO" id="GO:0052689">
    <property type="term" value="F:carboxylic ester hydrolase activity"/>
    <property type="evidence" value="ECO:0007669"/>
    <property type="project" value="UniProtKB-KW"/>
</dbReference>